<feature type="compositionally biased region" description="Polar residues" evidence="15">
    <location>
        <begin position="34"/>
        <end position="54"/>
    </location>
</feature>
<keyword evidence="18" id="KW-1185">Reference proteome</keyword>
<comment type="catalytic activity">
    <reaction evidence="9">
        <text>L-tyrosine(in) = L-tyrosine(out)</text>
        <dbReference type="Rhea" id="RHEA:68572"/>
        <dbReference type="ChEBI" id="CHEBI:58315"/>
    </reaction>
    <physiologicalReaction direction="left-to-right" evidence="9">
        <dbReference type="Rhea" id="RHEA:68573"/>
    </physiologicalReaction>
    <physiologicalReaction direction="right-to-left" evidence="9">
        <dbReference type="Rhea" id="RHEA:68574"/>
    </physiologicalReaction>
</comment>
<evidence type="ECO:0000256" key="11">
    <source>
        <dbReference type="ARBA" id="ARBA00052346"/>
    </source>
</evidence>
<feature type="transmembrane region" description="Helical" evidence="16">
    <location>
        <begin position="198"/>
        <end position="219"/>
    </location>
</feature>
<keyword evidence="4 16" id="KW-0812">Transmembrane</keyword>
<dbReference type="InterPro" id="IPR020846">
    <property type="entry name" value="MFS_dom"/>
</dbReference>
<dbReference type="RefSeq" id="XP_012689363.1">
    <property type="nucleotide sequence ID" value="XM_012833909.3"/>
</dbReference>
<evidence type="ECO:0000313" key="18">
    <source>
        <dbReference type="Proteomes" id="UP000515152"/>
    </source>
</evidence>
<comment type="function">
    <text evidence="12">Sodium- and proton-independent thyroid hormones and aromatic acids transporter. Mediates both uptake and efflux of 3,5,3'-triiodothyronine (T3) and 3,5,3',5'-tetraiodothyronine (T4) with high affinity, suggesting a role in the homeostasis of thyroid hormone levels. Responsible for low affinity bidirectional transport of the aromatic amino acids, such as phenylalanine, tyrosine, tryptophan and L-3,4-dihydroxyphenylalanine (L-dopa). Plays an important role in homeostasis of aromatic amino acids.</text>
</comment>
<evidence type="ECO:0000256" key="6">
    <source>
        <dbReference type="ARBA" id="ARBA00023136"/>
    </source>
</evidence>
<dbReference type="CDD" id="cd17465">
    <property type="entry name" value="MFS_MCT8"/>
    <property type="match status" value="1"/>
</dbReference>
<name>A0A6P3W4V1_CLUHA</name>
<dbReference type="OrthoDB" id="6499973at2759"/>
<proteinExistence type="inferred from homology"/>
<feature type="transmembrane region" description="Helical" evidence="16">
    <location>
        <begin position="225"/>
        <end position="247"/>
    </location>
</feature>
<feature type="transmembrane region" description="Helical" evidence="16">
    <location>
        <begin position="280"/>
        <end position="304"/>
    </location>
</feature>
<feature type="region of interest" description="Disordered" evidence="15">
    <location>
        <begin position="542"/>
        <end position="569"/>
    </location>
</feature>
<feature type="transmembrane region" description="Helical" evidence="16">
    <location>
        <begin position="507"/>
        <end position="529"/>
    </location>
</feature>
<evidence type="ECO:0000256" key="2">
    <source>
        <dbReference type="ARBA" id="ARBA00006727"/>
    </source>
</evidence>
<evidence type="ECO:0000256" key="13">
    <source>
        <dbReference type="ARBA" id="ARBA00073865"/>
    </source>
</evidence>
<evidence type="ECO:0000256" key="4">
    <source>
        <dbReference type="ARBA" id="ARBA00022692"/>
    </source>
</evidence>
<feature type="transmembrane region" description="Helical" evidence="16">
    <location>
        <begin position="122"/>
        <end position="147"/>
    </location>
</feature>
<accession>A0A6P3W4V1</accession>
<dbReference type="InterPro" id="IPR050327">
    <property type="entry name" value="Proton-linked_MCT"/>
</dbReference>
<dbReference type="PANTHER" id="PTHR11360:SF123">
    <property type="entry name" value="MONOCARBOXYLATE TRANSPORTER 8"/>
    <property type="match status" value="1"/>
</dbReference>
<feature type="transmembrane region" description="Helical" evidence="16">
    <location>
        <begin position="477"/>
        <end position="495"/>
    </location>
</feature>
<evidence type="ECO:0000256" key="15">
    <source>
        <dbReference type="SAM" id="MobiDB-lite"/>
    </source>
</evidence>
<feature type="compositionally biased region" description="Polar residues" evidence="15">
    <location>
        <begin position="1"/>
        <end position="18"/>
    </location>
</feature>
<dbReference type="Gene3D" id="1.20.1250.20">
    <property type="entry name" value="MFS general substrate transporter like domains"/>
    <property type="match status" value="2"/>
</dbReference>
<dbReference type="GeneID" id="105905858"/>
<organism evidence="18 19">
    <name type="scientific">Clupea harengus</name>
    <name type="common">Atlantic herring</name>
    <dbReference type="NCBI Taxonomy" id="7950"/>
    <lineage>
        <taxon>Eukaryota</taxon>
        <taxon>Metazoa</taxon>
        <taxon>Chordata</taxon>
        <taxon>Craniata</taxon>
        <taxon>Vertebrata</taxon>
        <taxon>Euteleostomi</taxon>
        <taxon>Actinopterygii</taxon>
        <taxon>Neopterygii</taxon>
        <taxon>Teleostei</taxon>
        <taxon>Clupei</taxon>
        <taxon>Clupeiformes</taxon>
        <taxon>Clupeoidei</taxon>
        <taxon>Clupeidae</taxon>
        <taxon>Clupea</taxon>
    </lineage>
</organism>
<dbReference type="InterPro" id="IPR036259">
    <property type="entry name" value="MFS_trans_sf"/>
</dbReference>
<evidence type="ECO:0000256" key="10">
    <source>
        <dbReference type="ARBA" id="ARBA00051690"/>
    </source>
</evidence>
<dbReference type="Proteomes" id="UP000515152">
    <property type="component" value="Chromosome 20"/>
</dbReference>
<evidence type="ECO:0000256" key="16">
    <source>
        <dbReference type="SAM" id="Phobius"/>
    </source>
</evidence>
<evidence type="ECO:0000256" key="8">
    <source>
        <dbReference type="ARBA" id="ARBA00050480"/>
    </source>
</evidence>
<feature type="transmembrane region" description="Helical" evidence="16">
    <location>
        <begin position="386"/>
        <end position="404"/>
    </location>
</feature>
<evidence type="ECO:0000256" key="7">
    <source>
        <dbReference type="ARBA" id="ARBA00050278"/>
    </source>
</evidence>
<evidence type="ECO:0000313" key="19">
    <source>
        <dbReference type="RefSeq" id="XP_012689363.1"/>
    </source>
</evidence>
<dbReference type="FunFam" id="1.20.1250.20:FF:001016">
    <property type="entry name" value="Solute carrier family 16 member 2"/>
    <property type="match status" value="1"/>
</dbReference>
<evidence type="ECO:0000259" key="17">
    <source>
        <dbReference type="PROSITE" id="PS50850"/>
    </source>
</evidence>
<dbReference type="CTD" id="6567"/>
<feature type="transmembrane region" description="Helical" evidence="16">
    <location>
        <begin position="254"/>
        <end position="274"/>
    </location>
</feature>
<dbReference type="GO" id="GO:0005302">
    <property type="term" value="F:L-tyrosine transmembrane transporter activity"/>
    <property type="evidence" value="ECO:0007669"/>
    <property type="project" value="UniProtKB-ARBA"/>
</dbReference>
<keyword evidence="3" id="KW-1003">Cell membrane</keyword>
<dbReference type="GO" id="GO:0015192">
    <property type="term" value="F:L-phenylalanine transmembrane transporter activity"/>
    <property type="evidence" value="ECO:0007669"/>
    <property type="project" value="UniProtKB-ARBA"/>
</dbReference>
<comment type="similarity">
    <text evidence="2">Belongs to the major facilitator superfamily. Monocarboxylate porter (TC 2.A.1.13) family.</text>
</comment>
<evidence type="ECO:0000256" key="14">
    <source>
        <dbReference type="ARBA" id="ARBA00078724"/>
    </source>
</evidence>
<dbReference type="Pfam" id="PF07690">
    <property type="entry name" value="MFS_1"/>
    <property type="match status" value="1"/>
</dbReference>
<dbReference type="PROSITE" id="PS50850">
    <property type="entry name" value="MFS"/>
    <property type="match status" value="1"/>
</dbReference>
<feature type="compositionally biased region" description="Polar residues" evidence="15">
    <location>
        <begin position="102"/>
        <end position="113"/>
    </location>
</feature>
<dbReference type="AlphaFoldDB" id="A0A6P3W4V1"/>
<feature type="transmembrane region" description="Helical" evidence="16">
    <location>
        <begin position="441"/>
        <end position="465"/>
    </location>
</feature>
<dbReference type="GO" id="GO:0016323">
    <property type="term" value="C:basolateral plasma membrane"/>
    <property type="evidence" value="ECO:0007669"/>
    <property type="project" value="UniProtKB-SubCell"/>
</dbReference>
<dbReference type="GO" id="GO:0015349">
    <property type="term" value="F:thyroid hormone transmembrane transporter activity"/>
    <property type="evidence" value="ECO:0007669"/>
    <property type="project" value="TreeGrafter"/>
</dbReference>
<keyword evidence="5 16" id="KW-1133">Transmembrane helix</keyword>
<evidence type="ECO:0000256" key="12">
    <source>
        <dbReference type="ARBA" id="ARBA00058829"/>
    </source>
</evidence>
<feature type="transmembrane region" description="Helical" evidence="16">
    <location>
        <begin position="167"/>
        <end position="186"/>
    </location>
</feature>
<comment type="catalytic activity">
    <reaction evidence="11">
        <text>L-phenylalanine(in) = L-phenylalanine(out)</text>
        <dbReference type="Rhea" id="RHEA:27950"/>
        <dbReference type="ChEBI" id="CHEBI:58095"/>
    </reaction>
    <physiologicalReaction direction="left-to-right" evidence="11">
        <dbReference type="Rhea" id="RHEA:27951"/>
    </physiologicalReaction>
    <physiologicalReaction direction="right-to-left" evidence="11">
        <dbReference type="Rhea" id="RHEA:27952"/>
    </physiologicalReaction>
</comment>
<evidence type="ECO:0000256" key="3">
    <source>
        <dbReference type="ARBA" id="ARBA00022475"/>
    </source>
</evidence>
<feature type="domain" description="Major facilitator superfamily (MFS) profile" evidence="17">
    <location>
        <begin position="344"/>
        <end position="569"/>
    </location>
</feature>
<evidence type="ECO:0000256" key="9">
    <source>
        <dbReference type="ARBA" id="ARBA00050518"/>
    </source>
</evidence>
<protein>
    <recommendedName>
        <fullName evidence="13">Monocarboxylate transporter 10</fullName>
    </recommendedName>
    <alternativeName>
        <fullName evidence="14">Solute carrier family 16 member 10</fullName>
    </alternativeName>
</protein>
<sequence length="569" mass="61564">MHPENHSNSSENVPTGASSPAHERVEVNGLDQAEVSNCELQAGQRDQSAQSTMEQKAATLVPEKHEEANQCFGESESKNAPEDSTAQLIETGCTDKRPPSPQTGQAPDATQGSDFVPPEGGFGWLVVFAATWCNGSIFGIQNSFGILHSMLVKEHEDPDDTTSQFKVAWVGALAMGMIFFCSPVVSMFTDHFGCRKTAVGGAFVAFLGLLSTSFASSLILRYFTYGILFGCGSSFAFQPSLVILGHYFRRRLGLANGVVTGCSSLFSMGIPVLLKKVAEPLGLAATFRILSIFMLVQALLALTFRPLLPSRGMGSSEAPSAGGDRGSRWQRGLVVVKTYFNLRVFRVVTYRVWAFGVATAVLGYFVPYVHLIKFVEEQFPESDRDWILLVCIGASSGVGRLIFGKVGDLIPGAKKIYMQVASFMVLGLMSMMIPQCRVFEGLVVVCVFLGLCDGCFITIMAPIAFELVGPMQASQAIGYLLGLMALPMTAGPPIAGLLHDYFGNYQVAFYLAGVPPIVGGLVLFCVPIVHWRMARDQKREAVDPSTDKMLKNSSNGDMLPGFTDMETHI</sequence>
<dbReference type="GO" id="GO:0015196">
    <property type="term" value="F:L-tryptophan transmembrane transporter activity"/>
    <property type="evidence" value="ECO:0007669"/>
    <property type="project" value="UniProtKB-ARBA"/>
</dbReference>
<comment type="subcellular location">
    <subcellularLocation>
        <location evidence="1">Basolateral cell membrane</location>
        <topology evidence="1">Multi-pass membrane protein</topology>
    </subcellularLocation>
</comment>
<reference evidence="19" key="1">
    <citation type="submission" date="2025-08" db="UniProtKB">
        <authorList>
            <consortium name="RefSeq"/>
        </authorList>
    </citation>
    <scope>IDENTIFICATION</scope>
</reference>
<evidence type="ECO:0000256" key="1">
    <source>
        <dbReference type="ARBA" id="ARBA00004554"/>
    </source>
</evidence>
<keyword evidence="6 16" id="KW-0472">Membrane</keyword>
<gene>
    <name evidence="19" type="primary">slc16a2</name>
</gene>
<dbReference type="InterPro" id="IPR011701">
    <property type="entry name" value="MFS"/>
</dbReference>
<comment type="catalytic activity">
    <reaction evidence="8">
        <text>3,3',5-triiodo-L-thyronine(out) = 3,3',5-triiodo-L-thyronine(in)</text>
        <dbReference type="Rhea" id="RHEA:71811"/>
        <dbReference type="ChEBI" id="CHEBI:533015"/>
    </reaction>
    <physiologicalReaction direction="left-to-right" evidence="8">
        <dbReference type="Rhea" id="RHEA:71812"/>
    </physiologicalReaction>
    <physiologicalReaction direction="right-to-left" evidence="8">
        <dbReference type="Rhea" id="RHEA:71813"/>
    </physiologicalReaction>
</comment>
<evidence type="ECO:0000256" key="5">
    <source>
        <dbReference type="ARBA" id="ARBA00022989"/>
    </source>
</evidence>
<dbReference type="SUPFAM" id="SSF103473">
    <property type="entry name" value="MFS general substrate transporter"/>
    <property type="match status" value="1"/>
</dbReference>
<feature type="transmembrane region" description="Helical" evidence="16">
    <location>
        <begin position="416"/>
        <end position="435"/>
    </location>
</feature>
<feature type="transmembrane region" description="Helical" evidence="16">
    <location>
        <begin position="347"/>
        <end position="366"/>
    </location>
</feature>
<feature type="region of interest" description="Disordered" evidence="15">
    <location>
        <begin position="1"/>
        <end position="114"/>
    </location>
</feature>
<comment type="catalytic activity">
    <reaction evidence="10">
        <text>L-thyroxine(out) = L-thyroxine(in)</text>
        <dbReference type="Rhea" id="RHEA:71819"/>
        <dbReference type="ChEBI" id="CHEBI:58448"/>
    </reaction>
    <physiologicalReaction direction="left-to-right" evidence="10">
        <dbReference type="Rhea" id="RHEA:71820"/>
    </physiologicalReaction>
    <physiologicalReaction direction="right-to-left" evidence="10">
        <dbReference type="Rhea" id="RHEA:71821"/>
    </physiologicalReaction>
</comment>
<dbReference type="PANTHER" id="PTHR11360">
    <property type="entry name" value="MONOCARBOXYLATE TRANSPORTER"/>
    <property type="match status" value="1"/>
</dbReference>
<dbReference type="KEGG" id="char:105905858"/>
<comment type="catalytic activity">
    <reaction evidence="7">
        <text>L-tryptophan(in) = L-tryptophan(out)</text>
        <dbReference type="Rhea" id="RHEA:70947"/>
        <dbReference type="ChEBI" id="CHEBI:57912"/>
    </reaction>
    <physiologicalReaction direction="left-to-right" evidence="7">
        <dbReference type="Rhea" id="RHEA:70948"/>
    </physiologicalReaction>
    <physiologicalReaction direction="right-to-left" evidence="7">
        <dbReference type="Rhea" id="RHEA:70949"/>
    </physiologicalReaction>
</comment>